<protein>
    <submittedName>
        <fullName evidence="1">Uncharacterized protein</fullName>
    </submittedName>
</protein>
<name>A0A0G1WXV0_9BACT</name>
<dbReference type="AlphaFoldDB" id="A0A0G1WXV0"/>
<gene>
    <name evidence="1" type="ORF">UY67_C0018G0010</name>
</gene>
<dbReference type="Proteomes" id="UP000034273">
    <property type="component" value="Unassembled WGS sequence"/>
</dbReference>
<proteinExistence type="predicted"/>
<comment type="caution">
    <text evidence="1">The sequence shown here is derived from an EMBL/GenBank/DDBJ whole genome shotgun (WGS) entry which is preliminary data.</text>
</comment>
<evidence type="ECO:0000313" key="2">
    <source>
        <dbReference type="Proteomes" id="UP000034273"/>
    </source>
</evidence>
<sequence>MFDLRGRTLQGDRRTDCEVVGDALGEDTVVAECEMGGCEYPVDPALRLDGGIGAEVLVIGAEVVGRHIEFRHEGTHVAASHRNIKVAADDDGFLVSEDRFHALYLIHARCRF</sequence>
<evidence type="ECO:0000313" key="1">
    <source>
        <dbReference type="EMBL" id="KKW23698.1"/>
    </source>
</evidence>
<accession>A0A0G1WXV0</accession>
<organism evidence="1 2">
    <name type="scientific">Candidatus Kaiserbacteria bacterium GW2011_GWA2_52_12</name>
    <dbReference type="NCBI Taxonomy" id="1618671"/>
    <lineage>
        <taxon>Bacteria</taxon>
        <taxon>Candidatus Kaiseribacteriota</taxon>
    </lineage>
</organism>
<reference evidence="1 2" key="1">
    <citation type="journal article" date="2015" name="Nature">
        <title>rRNA introns, odd ribosomes, and small enigmatic genomes across a large radiation of phyla.</title>
        <authorList>
            <person name="Brown C.T."/>
            <person name="Hug L.A."/>
            <person name="Thomas B.C."/>
            <person name="Sharon I."/>
            <person name="Castelle C.J."/>
            <person name="Singh A."/>
            <person name="Wilkins M.J."/>
            <person name="Williams K.H."/>
            <person name="Banfield J.F."/>
        </authorList>
    </citation>
    <scope>NUCLEOTIDE SEQUENCE [LARGE SCALE GENOMIC DNA]</scope>
</reference>
<dbReference type="EMBL" id="LCQW01000018">
    <property type="protein sequence ID" value="KKW23698.1"/>
    <property type="molecule type" value="Genomic_DNA"/>
</dbReference>